<evidence type="ECO:0000259" key="8">
    <source>
        <dbReference type="PROSITE" id="PS51740"/>
    </source>
</evidence>
<dbReference type="PANTHER" id="PTHR34701:SF1">
    <property type="entry name" value="TRANSCRIPTIONAL REGULATOR MRAZ"/>
    <property type="match status" value="1"/>
</dbReference>
<dbReference type="PANTHER" id="PTHR34701">
    <property type="entry name" value="TRANSCRIPTIONAL REGULATOR MRAZ"/>
    <property type="match status" value="1"/>
</dbReference>
<reference evidence="9 10" key="1">
    <citation type="journal article" date="2019" name="Int. J. Syst. Evol. Microbiol.">
        <title>The Global Catalogue of Microorganisms (GCM) 10K type strain sequencing project: providing services to taxonomists for standard genome sequencing and annotation.</title>
        <authorList>
            <consortium name="The Broad Institute Genomics Platform"/>
            <consortium name="The Broad Institute Genome Sequencing Center for Infectious Disease"/>
            <person name="Wu L."/>
            <person name="Ma J."/>
        </authorList>
    </citation>
    <scope>NUCLEOTIDE SEQUENCE [LARGE SCALE GENOMIC DNA]</scope>
    <source>
        <strain evidence="9 10">JCM 16021</strain>
    </source>
</reference>
<evidence type="ECO:0000313" key="10">
    <source>
        <dbReference type="Proteomes" id="UP001500575"/>
    </source>
</evidence>
<name>A0ABN2XUC9_9ACTN</name>
<dbReference type="InterPro" id="IPR003444">
    <property type="entry name" value="MraZ"/>
</dbReference>
<organism evidence="9 10">
    <name type="scientific">Nocardioides bigeumensis</name>
    <dbReference type="NCBI Taxonomy" id="433657"/>
    <lineage>
        <taxon>Bacteria</taxon>
        <taxon>Bacillati</taxon>
        <taxon>Actinomycetota</taxon>
        <taxon>Actinomycetes</taxon>
        <taxon>Propionibacteriales</taxon>
        <taxon>Nocardioidaceae</taxon>
        <taxon>Nocardioides</taxon>
    </lineage>
</organism>
<keyword evidence="5 7" id="KW-0238">DNA-binding</keyword>
<dbReference type="SUPFAM" id="SSF89447">
    <property type="entry name" value="AbrB/MazE/MraZ-like"/>
    <property type="match status" value="1"/>
</dbReference>
<gene>
    <name evidence="7 9" type="primary">mraZ</name>
    <name evidence="9" type="ORF">GCM10009843_08260</name>
</gene>
<keyword evidence="3" id="KW-0677">Repeat</keyword>
<evidence type="ECO:0000256" key="3">
    <source>
        <dbReference type="ARBA" id="ARBA00022737"/>
    </source>
</evidence>
<dbReference type="InterPro" id="IPR037914">
    <property type="entry name" value="SpoVT-AbrB_sf"/>
</dbReference>
<protein>
    <recommendedName>
        <fullName evidence="1 7">Transcriptional regulator MraZ</fullName>
    </recommendedName>
</protein>
<keyword evidence="2 7" id="KW-0963">Cytoplasm</keyword>
<feature type="domain" description="SpoVT-AbrB" evidence="8">
    <location>
        <begin position="7"/>
        <end position="49"/>
    </location>
</feature>
<comment type="caution">
    <text evidence="9">The sequence shown here is derived from an EMBL/GenBank/DDBJ whole genome shotgun (WGS) entry which is preliminary data.</text>
</comment>
<dbReference type="HAMAP" id="MF_01008">
    <property type="entry name" value="MraZ"/>
    <property type="match status" value="1"/>
</dbReference>
<sequence>MAVFVGTYTPKLDDKGRLFLPAKFRDQLEEGLMVTRGQERCLTVYSLAQFEVLTAKLREASLTNKATRSYVRMLSSGAFDQTPDKQGRIGIAPLLREYAGLRKDVVVIGALDRVEIWDPANWETYLQSEEEQFADLSDEILPGV</sequence>
<dbReference type="NCBIfam" id="TIGR00242">
    <property type="entry name" value="division/cell wall cluster transcriptional repressor MraZ"/>
    <property type="match status" value="1"/>
</dbReference>
<dbReference type="InterPro" id="IPR038619">
    <property type="entry name" value="MraZ_sf"/>
</dbReference>
<evidence type="ECO:0000256" key="5">
    <source>
        <dbReference type="ARBA" id="ARBA00023125"/>
    </source>
</evidence>
<dbReference type="InterPro" id="IPR035642">
    <property type="entry name" value="MraZ_N"/>
</dbReference>
<proteinExistence type="inferred from homology"/>
<dbReference type="InterPro" id="IPR007159">
    <property type="entry name" value="SpoVT-AbrB_dom"/>
</dbReference>
<dbReference type="PROSITE" id="PS51740">
    <property type="entry name" value="SPOVT_ABRB"/>
    <property type="match status" value="2"/>
</dbReference>
<dbReference type="InterPro" id="IPR035644">
    <property type="entry name" value="MraZ_C"/>
</dbReference>
<evidence type="ECO:0000313" key="9">
    <source>
        <dbReference type="EMBL" id="GAA2117371.1"/>
    </source>
</evidence>
<dbReference type="Gene3D" id="3.40.1550.20">
    <property type="entry name" value="Transcriptional regulator MraZ domain"/>
    <property type="match status" value="1"/>
</dbReference>
<evidence type="ECO:0000256" key="1">
    <source>
        <dbReference type="ARBA" id="ARBA00013860"/>
    </source>
</evidence>
<comment type="subunit">
    <text evidence="7">Forms oligomers.</text>
</comment>
<comment type="similarity">
    <text evidence="7">Belongs to the MraZ family.</text>
</comment>
<accession>A0ABN2XUC9</accession>
<keyword evidence="4 7" id="KW-0805">Transcription regulation</keyword>
<dbReference type="CDD" id="cd16321">
    <property type="entry name" value="MraZ_C"/>
    <property type="match status" value="1"/>
</dbReference>
<dbReference type="CDD" id="cd16320">
    <property type="entry name" value="MraZ_N"/>
    <property type="match status" value="1"/>
</dbReference>
<dbReference type="Pfam" id="PF02381">
    <property type="entry name" value="MraZ"/>
    <property type="match status" value="2"/>
</dbReference>
<evidence type="ECO:0000256" key="7">
    <source>
        <dbReference type="HAMAP-Rule" id="MF_01008"/>
    </source>
</evidence>
<evidence type="ECO:0000256" key="6">
    <source>
        <dbReference type="ARBA" id="ARBA00023163"/>
    </source>
</evidence>
<dbReference type="Proteomes" id="UP001500575">
    <property type="component" value="Unassembled WGS sequence"/>
</dbReference>
<evidence type="ECO:0000256" key="4">
    <source>
        <dbReference type="ARBA" id="ARBA00023015"/>
    </source>
</evidence>
<dbReference type="InterPro" id="IPR020603">
    <property type="entry name" value="MraZ_dom"/>
</dbReference>
<keyword evidence="10" id="KW-1185">Reference proteome</keyword>
<evidence type="ECO:0000256" key="2">
    <source>
        <dbReference type="ARBA" id="ARBA00022490"/>
    </source>
</evidence>
<comment type="subcellular location">
    <subcellularLocation>
        <location evidence="7">Cytoplasm</location>
        <location evidence="7">Nucleoid</location>
    </subcellularLocation>
</comment>
<feature type="domain" description="SpoVT-AbrB" evidence="8">
    <location>
        <begin position="78"/>
        <end position="121"/>
    </location>
</feature>
<dbReference type="EMBL" id="BAAAQQ010000002">
    <property type="protein sequence ID" value="GAA2117371.1"/>
    <property type="molecule type" value="Genomic_DNA"/>
</dbReference>
<keyword evidence="6 7" id="KW-0804">Transcription</keyword>